<comment type="subunit">
    <text evidence="4">Homodimer.</text>
</comment>
<comment type="subcellular location">
    <subcellularLocation>
        <location evidence="4">Cytoplasm</location>
    </subcellularLocation>
</comment>
<keyword evidence="4" id="KW-0698">rRNA processing</keyword>
<dbReference type="InterPro" id="IPR000999">
    <property type="entry name" value="RNase_III_dom"/>
</dbReference>
<comment type="cofactor">
    <cofactor evidence="4">
        <name>Mg(2+)</name>
        <dbReference type="ChEBI" id="CHEBI:18420"/>
    </cofactor>
</comment>
<proteinExistence type="inferred from homology"/>
<comment type="caution">
    <text evidence="6">The sequence shown here is derived from an EMBL/GenBank/DDBJ whole genome shotgun (WGS) entry which is preliminary data.</text>
</comment>
<sequence>MSKVKDFKQLNGLALAYMGDAIYEVYIREYLLASGKTKPNGLHKAATRFVSAKGQAFSLQEMMETGFLTEEEMSYAKRGRNAKSYSIPKNVDPKIYNLSTAFEAVIGYLHLADEETRLTEVMEKAREIVENKK</sequence>
<evidence type="ECO:0000313" key="7">
    <source>
        <dbReference type="Proteomes" id="UP000019251"/>
    </source>
</evidence>
<gene>
    <name evidence="4" type="primary">mrnC</name>
    <name evidence="6" type="ORF">LMUR_14724</name>
</gene>
<dbReference type="EC" id="3.1.26.-" evidence="4"/>
<dbReference type="GO" id="GO:0006364">
    <property type="term" value="P:rRNA processing"/>
    <property type="evidence" value="ECO:0007669"/>
    <property type="project" value="UniProtKB-UniRule"/>
</dbReference>
<keyword evidence="4" id="KW-0963">Cytoplasm</keyword>
<keyword evidence="4" id="KW-0690">Ribosome biogenesis</keyword>
<dbReference type="GO" id="GO:0005737">
    <property type="term" value="C:cytoplasm"/>
    <property type="evidence" value="ECO:0007669"/>
    <property type="project" value="UniProtKB-SubCell"/>
</dbReference>
<keyword evidence="4" id="KW-0694">RNA-binding</keyword>
<name>A0A829R3J6_LISGR</name>
<comment type="function">
    <text evidence="4">Involved in correct processing of both the 5' and 3' ends of 23S rRNA precursor. Processes 30S rRNA precursor transcript even in absence of ribonuclease 3 (Rnc); Rnc processes 30S rRNA into smaller rRNA precursors.</text>
</comment>
<dbReference type="Gene3D" id="1.10.1520.10">
    <property type="entry name" value="Ribonuclease III domain"/>
    <property type="match status" value="1"/>
</dbReference>
<keyword evidence="4" id="KW-0699">rRNA-binding</keyword>
<organism evidence="6 7">
    <name type="scientific">Listeria grayi FSL F6-1183</name>
    <dbReference type="NCBI Taxonomy" id="1265827"/>
    <lineage>
        <taxon>Bacteria</taxon>
        <taxon>Bacillati</taxon>
        <taxon>Bacillota</taxon>
        <taxon>Bacilli</taxon>
        <taxon>Bacillales</taxon>
        <taxon>Listeriaceae</taxon>
        <taxon>Listeria</taxon>
    </lineage>
</organism>
<keyword evidence="4" id="KW-0460">Magnesium</keyword>
<keyword evidence="2 4" id="KW-0255">Endonuclease</keyword>
<dbReference type="Proteomes" id="UP000019251">
    <property type="component" value="Unassembled WGS sequence"/>
</dbReference>
<keyword evidence="1 4" id="KW-0540">Nuclease</keyword>
<dbReference type="AlphaFoldDB" id="A0A829R3J6"/>
<evidence type="ECO:0000256" key="4">
    <source>
        <dbReference type="HAMAP-Rule" id="MF_01468"/>
    </source>
</evidence>
<evidence type="ECO:0000259" key="5">
    <source>
        <dbReference type="Pfam" id="PF00636"/>
    </source>
</evidence>
<dbReference type="PIRSF" id="PIRSF005520">
    <property type="entry name" value="UCP005520"/>
    <property type="match status" value="1"/>
</dbReference>
<dbReference type="SUPFAM" id="SSF69065">
    <property type="entry name" value="RNase III domain-like"/>
    <property type="match status" value="1"/>
</dbReference>
<dbReference type="EMBL" id="AODG01000022">
    <property type="protein sequence ID" value="EUJ25748.1"/>
    <property type="molecule type" value="Genomic_DNA"/>
</dbReference>
<evidence type="ECO:0000256" key="2">
    <source>
        <dbReference type="ARBA" id="ARBA00022759"/>
    </source>
</evidence>
<dbReference type="HAMAP" id="MF_01468">
    <property type="entry name" value="RNase_Mini_III"/>
    <property type="match status" value="1"/>
</dbReference>
<dbReference type="InterPro" id="IPR036389">
    <property type="entry name" value="RNase_III_sf"/>
</dbReference>
<feature type="active site" evidence="4">
    <location>
        <position position="20"/>
    </location>
</feature>
<evidence type="ECO:0000313" key="6">
    <source>
        <dbReference type="EMBL" id="EUJ25748.1"/>
    </source>
</evidence>
<dbReference type="Pfam" id="PF00636">
    <property type="entry name" value="Ribonuclease_3"/>
    <property type="match status" value="1"/>
</dbReference>
<keyword evidence="3 4" id="KW-0378">Hydrolase</keyword>
<dbReference type="InterPro" id="IPR008226">
    <property type="entry name" value="Mini3_fam"/>
</dbReference>
<dbReference type="RefSeq" id="WP_036108390.1">
    <property type="nucleotide sequence ID" value="NZ_AODG01000022.1"/>
</dbReference>
<comment type="similarity">
    <text evidence="4">Belongs to the MrnC RNase family.</text>
</comment>
<dbReference type="GO" id="GO:0004525">
    <property type="term" value="F:ribonuclease III activity"/>
    <property type="evidence" value="ECO:0007669"/>
    <property type="project" value="InterPro"/>
</dbReference>
<dbReference type="PANTHER" id="PTHR34276:SF1">
    <property type="entry name" value="MINI-RIBONUCLEASE 3"/>
    <property type="match status" value="1"/>
</dbReference>
<dbReference type="PANTHER" id="PTHR34276">
    <property type="entry name" value="MINI-RIBONUCLEASE 3"/>
    <property type="match status" value="1"/>
</dbReference>
<evidence type="ECO:0000256" key="1">
    <source>
        <dbReference type="ARBA" id="ARBA00022722"/>
    </source>
</evidence>
<protein>
    <recommendedName>
        <fullName evidence="4">Mini-ribonuclease 3</fullName>
        <shortName evidence="4">Mini-3</shortName>
        <shortName evidence="4">Mini-RNase 3</shortName>
        <ecNumber evidence="4">3.1.26.-</ecNumber>
    </recommendedName>
    <alternativeName>
        <fullName evidence="4">Mini-RNase III</fullName>
        <shortName evidence="4">Mini-III</shortName>
    </alternativeName>
</protein>
<evidence type="ECO:0000256" key="3">
    <source>
        <dbReference type="ARBA" id="ARBA00022801"/>
    </source>
</evidence>
<feature type="domain" description="RNase III" evidence="5">
    <location>
        <begin position="14"/>
        <end position="112"/>
    </location>
</feature>
<accession>A0A829R3J6</accession>
<dbReference type="GO" id="GO:0019843">
    <property type="term" value="F:rRNA binding"/>
    <property type="evidence" value="ECO:0007669"/>
    <property type="project" value="UniProtKB-UniRule"/>
</dbReference>
<reference evidence="6 7" key="1">
    <citation type="submission" date="2012-12" db="EMBL/GenBank/DDBJ databases">
        <title>Novel taxa of Listeriaceae from agricultural environments in the United States.</title>
        <authorList>
            <person name="den Bakker H.C."/>
            <person name="Allred A."/>
            <person name="Warchocki S."/>
            <person name="Wright E.M."/>
            <person name="Burrell A."/>
            <person name="Nightingale K.K."/>
            <person name="Kephart D."/>
            <person name="Wiedmann M."/>
        </authorList>
    </citation>
    <scope>NUCLEOTIDE SEQUENCE [LARGE SCALE GENOMIC DNA]</scope>
    <source>
        <strain evidence="6 7">FSL F6-1183</strain>
    </source>
</reference>